<dbReference type="PANTHER" id="PTHR20854:SF4">
    <property type="entry name" value="INOSITOL-1-MONOPHOSPHATASE-RELATED"/>
    <property type="match status" value="1"/>
</dbReference>
<dbReference type="Gene3D" id="3.40.190.80">
    <property type="match status" value="1"/>
</dbReference>
<feature type="binding site" evidence="5">
    <location>
        <position position="101"/>
    </location>
    <ligand>
        <name>Mg(2+)</name>
        <dbReference type="ChEBI" id="CHEBI:18420"/>
        <label>1</label>
        <note>catalytic</note>
    </ligand>
</feature>
<comment type="cofactor">
    <cofactor evidence="5">
        <name>Mg(2+)</name>
        <dbReference type="ChEBI" id="CHEBI:18420"/>
    </cofactor>
</comment>
<dbReference type="OrthoDB" id="7876138at2"/>
<evidence type="ECO:0000256" key="5">
    <source>
        <dbReference type="PIRSR" id="PIRSR600760-2"/>
    </source>
</evidence>
<evidence type="ECO:0000313" key="7">
    <source>
        <dbReference type="Proteomes" id="UP000282971"/>
    </source>
</evidence>
<name>A0A437M640_9SPHN</name>
<evidence type="ECO:0000313" key="6">
    <source>
        <dbReference type="EMBL" id="RVT93006.1"/>
    </source>
</evidence>
<organism evidence="6 7">
    <name type="scientific">Sphingomonas crocodyli</name>
    <dbReference type="NCBI Taxonomy" id="1979270"/>
    <lineage>
        <taxon>Bacteria</taxon>
        <taxon>Pseudomonadati</taxon>
        <taxon>Pseudomonadota</taxon>
        <taxon>Alphaproteobacteria</taxon>
        <taxon>Sphingomonadales</taxon>
        <taxon>Sphingomonadaceae</taxon>
        <taxon>Sphingomonas</taxon>
    </lineage>
</organism>
<keyword evidence="2 5" id="KW-0479">Metal-binding</keyword>
<feature type="binding site" evidence="5">
    <location>
        <position position="82"/>
    </location>
    <ligand>
        <name>Mg(2+)</name>
        <dbReference type="ChEBI" id="CHEBI:18420"/>
        <label>1</label>
        <note>catalytic</note>
    </ligand>
</feature>
<dbReference type="InterPro" id="IPR020583">
    <property type="entry name" value="Inositol_monoP_metal-BS"/>
</dbReference>
<reference evidence="6 7" key="1">
    <citation type="submission" date="2019-01" db="EMBL/GenBank/DDBJ databases">
        <authorList>
            <person name="Chen W.-M."/>
        </authorList>
    </citation>
    <scope>NUCLEOTIDE SEQUENCE [LARGE SCALE GENOMIC DNA]</scope>
    <source>
        <strain evidence="6 7">CCP-7</strain>
    </source>
</reference>
<dbReference type="GO" id="GO:0007165">
    <property type="term" value="P:signal transduction"/>
    <property type="evidence" value="ECO:0007669"/>
    <property type="project" value="TreeGrafter"/>
</dbReference>
<dbReference type="SUPFAM" id="SSF56655">
    <property type="entry name" value="Carbohydrate phosphatase"/>
    <property type="match status" value="1"/>
</dbReference>
<dbReference type="PRINTS" id="PR00377">
    <property type="entry name" value="IMPHPHTASES"/>
</dbReference>
<comment type="similarity">
    <text evidence="1">Belongs to the inositol monophosphatase superfamily.</text>
</comment>
<feature type="binding site" evidence="5">
    <location>
        <position position="102"/>
    </location>
    <ligand>
        <name>Mg(2+)</name>
        <dbReference type="ChEBI" id="CHEBI:18420"/>
        <label>1</label>
        <note>catalytic</note>
    </ligand>
</feature>
<sequence>MTATAPDDALLAEIENVAVELAQLGGAEIRAALGGMMVVKYKGVEEDPTHFKDPVSQVDGRVEALIRARLAEKFPDHDIVGEEMDHRPGLGHDYIWAVDPIDGTANFINGFPLFASSVGVLYRGRPIVGAVWCSTSHVLEPGVYHAAVGHSVRFNGAALETRSNPSIRRRLGGEPRASRQSTLGWDGRKTGSAAIECAFVAAGLLEMAWFERPNIWDVAGGMALCLAAGHDAAEWRDEAWMPFADFAQPGADAGDWSAPLAFGKRESVASFIATERP</sequence>
<feature type="binding site" evidence="5">
    <location>
        <position position="99"/>
    </location>
    <ligand>
        <name>Mg(2+)</name>
        <dbReference type="ChEBI" id="CHEBI:18420"/>
        <label>1</label>
        <note>catalytic</note>
    </ligand>
</feature>
<evidence type="ECO:0000256" key="4">
    <source>
        <dbReference type="ARBA" id="ARBA00022842"/>
    </source>
</evidence>
<dbReference type="GO" id="GO:0006020">
    <property type="term" value="P:inositol metabolic process"/>
    <property type="evidence" value="ECO:0007669"/>
    <property type="project" value="TreeGrafter"/>
</dbReference>
<proteinExistence type="inferred from homology"/>
<dbReference type="PROSITE" id="PS00629">
    <property type="entry name" value="IMP_1"/>
    <property type="match status" value="1"/>
</dbReference>
<keyword evidence="7" id="KW-1185">Reference proteome</keyword>
<evidence type="ECO:0000256" key="3">
    <source>
        <dbReference type="ARBA" id="ARBA00022801"/>
    </source>
</evidence>
<feature type="binding site" evidence="5">
    <location>
        <position position="217"/>
    </location>
    <ligand>
        <name>Mg(2+)</name>
        <dbReference type="ChEBI" id="CHEBI:18420"/>
        <label>1</label>
        <note>catalytic</note>
    </ligand>
</feature>
<keyword evidence="4 5" id="KW-0460">Magnesium</keyword>
<dbReference type="RefSeq" id="WP_127741182.1">
    <property type="nucleotide sequence ID" value="NZ_SACN01000001.1"/>
</dbReference>
<evidence type="ECO:0000256" key="2">
    <source>
        <dbReference type="ARBA" id="ARBA00022723"/>
    </source>
</evidence>
<dbReference type="InterPro" id="IPR000760">
    <property type="entry name" value="Inositol_monophosphatase-like"/>
</dbReference>
<dbReference type="Gene3D" id="3.30.540.10">
    <property type="entry name" value="Fructose-1,6-Bisphosphatase, subunit A, domain 1"/>
    <property type="match status" value="1"/>
</dbReference>
<dbReference type="AlphaFoldDB" id="A0A437M640"/>
<dbReference type="PANTHER" id="PTHR20854">
    <property type="entry name" value="INOSITOL MONOPHOSPHATASE"/>
    <property type="match status" value="1"/>
</dbReference>
<dbReference type="GO" id="GO:0008934">
    <property type="term" value="F:inositol monophosphate 1-phosphatase activity"/>
    <property type="evidence" value="ECO:0007669"/>
    <property type="project" value="TreeGrafter"/>
</dbReference>
<accession>A0A437M640</accession>
<keyword evidence="3" id="KW-0378">Hydrolase</keyword>
<dbReference type="GO" id="GO:0046872">
    <property type="term" value="F:metal ion binding"/>
    <property type="evidence" value="ECO:0007669"/>
    <property type="project" value="UniProtKB-KW"/>
</dbReference>
<evidence type="ECO:0000256" key="1">
    <source>
        <dbReference type="ARBA" id="ARBA00009759"/>
    </source>
</evidence>
<dbReference type="Proteomes" id="UP000282971">
    <property type="component" value="Unassembled WGS sequence"/>
</dbReference>
<dbReference type="Pfam" id="PF00459">
    <property type="entry name" value="Inositol_P"/>
    <property type="match status" value="1"/>
</dbReference>
<comment type="caution">
    <text evidence="6">The sequence shown here is derived from an EMBL/GenBank/DDBJ whole genome shotgun (WGS) entry which is preliminary data.</text>
</comment>
<gene>
    <name evidence="6" type="ORF">EOD43_03640</name>
</gene>
<protein>
    <submittedName>
        <fullName evidence="6">Inositol monophosphatase</fullName>
    </submittedName>
</protein>
<dbReference type="EMBL" id="SACN01000001">
    <property type="protein sequence ID" value="RVT93006.1"/>
    <property type="molecule type" value="Genomic_DNA"/>
</dbReference>